<dbReference type="EMBL" id="JBHLYR010000001">
    <property type="protein sequence ID" value="MFB9990380.1"/>
    <property type="molecule type" value="Genomic_DNA"/>
</dbReference>
<dbReference type="Proteomes" id="UP001589733">
    <property type="component" value="Unassembled WGS sequence"/>
</dbReference>
<protein>
    <submittedName>
        <fullName evidence="2">IS1 family transposase</fullName>
    </submittedName>
</protein>
<accession>A0ABV6AUJ9</accession>
<reference evidence="2 3" key="1">
    <citation type="submission" date="2024-09" db="EMBL/GenBank/DDBJ databases">
        <authorList>
            <person name="Sun Q."/>
            <person name="Mori K."/>
        </authorList>
    </citation>
    <scope>NUCLEOTIDE SEQUENCE [LARGE SCALE GENOMIC DNA]</scope>
    <source>
        <strain evidence="2 3">JCM 13503</strain>
    </source>
</reference>
<dbReference type="InterPro" id="IPR003220">
    <property type="entry name" value="InsA_N_dom_Znf"/>
</dbReference>
<proteinExistence type="predicted"/>
<evidence type="ECO:0000313" key="3">
    <source>
        <dbReference type="Proteomes" id="UP001589733"/>
    </source>
</evidence>
<gene>
    <name evidence="2" type="ORF">ACFFLM_00015</name>
</gene>
<evidence type="ECO:0000259" key="1">
    <source>
        <dbReference type="Pfam" id="PF03811"/>
    </source>
</evidence>
<keyword evidence="3" id="KW-1185">Reference proteome</keyword>
<dbReference type="Pfam" id="PF03811">
    <property type="entry name" value="Zn_ribbon_InsA"/>
    <property type="match status" value="1"/>
</dbReference>
<sequence>MNGLTCPACEGVYIVKNGHAHTGKQRYLCRVCRHQFTLNHTRTPISPETVILVDRLLSERLSHRGICRVVGVSRSWFRRHLQMLIKTVPHAIETESPASKKASTLQDQRS</sequence>
<name>A0ABV6AUJ9_9DEIO</name>
<organism evidence="2 3">
    <name type="scientific">Deinococcus oregonensis</name>
    <dbReference type="NCBI Taxonomy" id="1805970"/>
    <lineage>
        <taxon>Bacteria</taxon>
        <taxon>Thermotogati</taxon>
        <taxon>Deinococcota</taxon>
        <taxon>Deinococci</taxon>
        <taxon>Deinococcales</taxon>
        <taxon>Deinococcaceae</taxon>
        <taxon>Deinococcus</taxon>
    </lineage>
</organism>
<comment type="caution">
    <text evidence="2">The sequence shown here is derived from an EMBL/GenBank/DDBJ whole genome shotgun (WGS) entry which is preliminary data.</text>
</comment>
<dbReference type="RefSeq" id="WP_380004231.1">
    <property type="nucleotide sequence ID" value="NZ_JBHLYR010000001.1"/>
</dbReference>
<feature type="domain" description="InsA N-terminal zinc ribbon" evidence="1">
    <location>
        <begin position="5"/>
        <end position="33"/>
    </location>
</feature>
<evidence type="ECO:0000313" key="2">
    <source>
        <dbReference type="EMBL" id="MFB9990380.1"/>
    </source>
</evidence>